<dbReference type="Proteomes" id="UP001140094">
    <property type="component" value="Unassembled WGS sequence"/>
</dbReference>
<evidence type="ECO:0000256" key="3">
    <source>
        <dbReference type="ARBA" id="ARBA00010898"/>
    </source>
</evidence>
<dbReference type="FunFam" id="1.25.40.10:FF:000029">
    <property type="entry name" value="peptidyl-prolyl cis-trans isomerase D"/>
    <property type="match status" value="1"/>
</dbReference>
<dbReference type="PANTHER" id="PTHR11071">
    <property type="entry name" value="PEPTIDYL-PROLYL CIS-TRANS ISOMERASE"/>
    <property type="match status" value="1"/>
</dbReference>
<comment type="similarity">
    <text evidence="3">Belongs to the cyclophilin-type PPIase family. PPIase D subfamily.</text>
</comment>
<evidence type="ECO:0000256" key="9">
    <source>
        <dbReference type="ARBA" id="ARBA00023235"/>
    </source>
</evidence>
<dbReference type="Pfam" id="PF00160">
    <property type="entry name" value="Pro_isomerase"/>
    <property type="match status" value="1"/>
</dbReference>
<evidence type="ECO:0000256" key="5">
    <source>
        <dbReference type="ARBA" id="ARBA00022490"/>
    </source>
</evidence>
<dbReference type="EMBL" id="JANBUO010000236">
    <property type="protein sequence ID" value="KAJ2805997.1"/>
    <property type="molecule type" value="Genomic_DNA"/>
</dbReference>
<feature type="domain" description="PPIase cyclophilin-type" evidence="12">
    <location>
        <begin position="14"/>
        <end position="178"/>
    </location>
</feature>
<dbReference type="GO" id="GO:0005737">
    <property type="term" value="C:cytoplasm"/>
    <property type="evidence" value="ECO:0007669"/>
    <property type="project" value="UniProtKB-SubCell"/>
</dbReference>
<dbReference type="PANTHER" id="PTHR11071:SF561">
    <property type="entry name" value="PEPTIDYL-PROLYL CIS-TRANS ISOMERASE D-RELATED"/>
    <property type="match status" value="1"/>
</dbReference>
<dbReference type="Gene3D" id="1.25.40.10">
    <property type="entry name" value="Tetratricopeptide repeat domain"/>
    <property type="match status" value="1"/>
</dbReference>
<dbReference type="Gene3D" id="2.40.100.10">
    <property type="entry name" value="Cyclophilin-like"/>
    <property type="match status" value="1"/>
</dbReference>
<accession>A0A9W8LV95</accession>
<dbReference type="PRINTS" id="PR00153">
    <property type="entry name" value="CSAPPISMRASE"/>
</dbReference>
<evidence type="ECO:0000256" key="7">
    <source>
        <dbReference type="ARBA" id="ARBA00022803"/>
    </source>
</evidence>
<name>A0A9W8LV95_9FUNG</name>
<keyword evidence="9 13" id="KW-0413">Isomerase</keyword>
<feature type="compositionally biased region" description="Acidic residues" evidence="11">
    <location>
        <begin position="193"/>
        <end position="207"/>
    </location>
</feature>
<evidence type="ECO:0000256" key="6">
    <source>
        <dbReference type="ARBA" id="ARBA00022737"/>
    </source>
</evidence>
<keyword evidence="7 10" id="KW-0802">TPR repeat</keyword>
<keyword evidence="14" id="KW-1185">Reference proteome</keyword>
<protein>
    <recommendedName>
        <fullName evidence="4">peptidylprolyl isomerase</fullName>
        <ecNumber evidence="4">5.2.1.8</ecNumber>
    </recommendedName>
</protein>
<dbReference type="SUPFAM" id="SSF48452">
    <property type="entry name" value="TPR-like"/>
    <property type="match status" value="1"/>
</dbReference>
<dbReference type="PROSITE" id="PS50005">
    <property type="entry name" value="TPR"/>
    <property type="match status" value="1"/>
</dbReference>
<feature type="region of interest" description="Disordered" evidence="11">
    <location>
        <begin position="177"/>
        <end position="211"/>
    </location>
</feature>
<dbReference type="InterPro" id="IPR011990">
    <property type="entry name" value="TPR-like_helical_dom_sf"/>
</dbReference>
<dbReference type="GO" id="GO:0016018">
    <property type="term" value="F:cyclosporin A binding"/>
    <property type="evidence" value="ECO:0007669"/>
    <property type="project" value="TreeGrafter"/>
</dbReference>
<keyword evidence="6" id="KW-0677">Repeat</keyword>
<dbReference type="AlphaFoldDB" id="A0A9W8LV95"/>
<dbReference type="GO" id="GO:0042026">
    <property type="term" value="P:protein refolding"/>
    <property type="evidence" value="ECO:0007669"/>
    <property type="project" value="UniProtKB-ARBA"/>
</dbReference>
<dbReference type="GO" id="GO:0003755">
    <property type="term" value="F:peptidyl-prolyl cis-trans isomerase activity"/>
    <property type="evidence" value="ECO:0007669"/>
    <property type="project" value="UniProtKB-KW"/>
</dbReference>
<dbReference type="OrthoDB" id="407558at2759"/>
<proteinExistence type="inferred from homology"/>
<reference evidence="13" key="1">
    <citation type="submission" date="2022-07" db="EMBL/GenBank/DDBJ databases">
        <title>Phylogenomic reconstructions and comparative analyses of Kickxellomycotina fungi.</title>
        <authorList>
            <person name="Reynolds N.K."/>
            <person name="Stajich J.E."/>
            <person name="Barry K."/>
            <person name="Grigoriev I.V."/>
            <person name="Crous P."/>
            <person name="Smith M.E."/>
        </authorList>
    </citation>
    <scope>NUCLEOTIDE SEQUENCE</scope>
    <source>
        <strain evidence="13">NRRL 1565</strain>
    </source>
</reference>
<dbReference type="InterPro" id="IPR019734">
    <property type="entry name" value="TPR_rpt"/>
</dbReference>
<comment type="caution">
    <text evidence="13">The sequence shown here is derived from an EMBL/GenBank/DDBJ whole genome shotgun (WGS) entry which is preliminary data.</text>
</comment>
<dbReference type="PROSITE" id="PS00170">
    <property type="entry name" value="CSA_PPIASE_1"/>
    <property type="match status" value="1"/>
</dbReference>
<dbReference type="FunFam" id="2.40.100.10:FF:000009">
    <property type="entry name" value="Peptidyl-prolyl cis-trans isomerase D"/>
    <property type="match status" value="1"/>
</dbReference>
<dbReference type="EC" id="5.2.1.8" evidence="4"/>
<sequence length="376" mass="42050">MVVNMLNSENPRVFFDIAIGGLPAGRIVMELYADKVPKTAENFRALCTGEKGEGKLGKPLHYKGCSFHRVIKNFMIQGGDFTAGNGTGGESIYGEKFEDEAFPYKHDRPYLLSMANAGPNTNGSQFFITTVDTPHLDNKHVVFGQVLKGRYVAKAIEANPTDSGDKPIESVTIVDCGELKPGEDDGSTPTDGVPEDPEDYELPDSADEIPPQTLLDIGQKMKTEGNEEFKRGSLDAAVAKYSKGLRYLRELMVFDKDNDPEDKLRPQFLALRVPIMLNRAMCSLKQGKYAEAINDCSIVLEIQDKEVTVKDRTKAYFRRGSASRQLKRFENAREDLKMAKELDPQDKAISNELILTERAIAEREKKEKQMYTKLFS</sequence>
<evidence type="ECO:0000256" key="8">
    <source>
        <dbReference type="ARBA" id="ARBA00023110"/>
    </source>
</evidence>
<dbReference type="InterPro" id="IPR029000">
    <property type="entry name" value="Cyclophilin-like_dom_sf"/>
</dbReference>
<dbReference type="InterPro" id="IPR020892">
    <property type="entry name" value="Cyclophilin-type_PPIase_CS"/>
</dbReference>
<evidence type="ECO:0000256" key="4">
    <source>
        <dbReference type="ARBA" id="ARBA00013194"/>
    </source>
</evidence>
<evidence type="ECO:0000256" key="2">
    <source>
        <dbReference type="ARBA" id="ARBA00004496"/>
    </source>
</evidence>
<evidence type="ECO:0000313" key="13">
    <source>
        <dbReference type="EMBL" id="KAJ2805997.1"/>
    </source>
</evidence>
<keyword evidence="5" id="KW-0963">Cytoplasm</keyword>
<evidence type="ECO:0000259" key="12">
    <source>
        <dbReference type="PROSITE" id="PS50072"/>
    </source>
</evidence>
<comment type="catalytic activity">
    <reaction evidence="1">
        <text>[protein]-peptidylproline (omega=180) = [protein]-peptidylproline (omega=0)</text>
        <dbReference type="Rhea" id="RHEA:16237"/>
        <dbReference type="Rhea" id="RHEA-COMP:10747"/>
        <dbReference type="Rhea" id="RHEA-COMP:10748"/>
        <dbReference type="ChEBI" id="CHEBI:83833"/>
        <dbReference type="ChEBI" id="CHEBI:83834"/>
        <dbReference type="EC" id="5.2.1.8"/>
    </reaction>
</comment>
<evidence type="ECO:0000256" key="10">
    <source>
        <dbReference type="PROSITE-ProRule" id="PRU00339"/>
    </source>
</evidence>
<evidence type="ECO:0000256" key="11">
    <source>
        <dbReference type="SAM" id="MobiDB-lite"/>
    </source>
</evidence>
<feature type="repeat" description="TPR" evidence="10">
    <location>
        <begin position="313"/>
        <end position="346"/>
    </location>
</feature>
<dbReference type="SMART" id="SM00028">
    <property type="entry name" value="TPR"/>
    <property type="match status" value="3"/>
</dbReference>
<evidence type="ECO:0000256" key="1">
    <source>
        <dbReference type="ARBA" id="ARBA00000971"/>
    </source>
</evidence>
<dbReference type="PROSITE" id="PS50072">
    <property type="entry name" value="CSA_PPIASE_2"/>
    <property type="match status" value="1"/>
</dbReference>
<dbReference type="Pfam" id="PF13181">
    <property type="entry name" value="TPR_8"/>
    <property type="match status" value="1"/>
</dbReference>
<organism evidence="13 14">
    <name type="scientific">Coemansia guatemalensis</name>
    <dbReference type="NCBI Taxonomy" id="2761395"/>
    <lineage>
        <taxon>Eukaryota</taxon>
        <taxon>Fungi</taxon>
        <taxon>Fungi incertae sedis</taxon>
        <taxon>Zoopagomycota</taxon>
        <taxon>Kickxellomycotina</taxon>
        <taxon>Kickxellomycetes</taxon>
        <taxon>Kickxellales</taxon>
        <taxon>Kickxellaceae</taxon>
        <taxon>Coemansia</taxon>
    </lineage>
</organism>
<evidence type="ECO:0000313" key="14">
    <source>
        <dbReference type="Proteomes" id="UP001140094"/>
    </source>
</evidence>
<gene>
    <name evidence="13" type="primary">CPR6</name>
    <name evidence="13" type="ORF">H4R20_001866</name>
</gene>
<comment type="subcellular location">
    <subcellularLocation>
        <location evidence="2">Cytoplasm</location>
    </subcellularLocation>
</comment>
<dbReference type="CDD" id="cd01926">
    <property type="entry name" value="cyclophilin_ABH_like"/>
    <property type="match status" value="1"/>
</dbReference>
<dbReference type="InterPro" id="IPR002130">
    <property type="entry name" value="Cyclophilin-type_PPIase_dom"/>
</dbReference>
<keyword evidence="8" id="KW-0697">Rotamase</keyword>
<dbReference type="SUPFAM" id="SSF50891">
    <property type="entry name" value="Cyclophilin-like"/>
    <property type="match status" value="1"/>
</dbReference>